<keyword evidence="7 10" id="KW-0472">Membrane</keyword>
<gene>
    <name evidence="14" type="primary">yncD</name>
    <name evidence="14" type="ORF">GCM10011511_34350</name>
</gene>
<evidence type="ECO:0000256" key="11">
    <source>
        <dbReference type="RuleBase" id="RU003357"/>
    </source>
</evidence>
<dbReference type="PANTHER" id="PTHR30069:SF29">
    <property type="entry name" value="HEMOGLOBIN AND HEMOGLOBIN-HAPTOGLOBIN-BINDING PROTEIN 1-RELATED"/>
    <property type="match status" value="1"/>
</dbReference>
<evidence type="ECO:0000259" key="13">
    <source>
        <dbReference type="Pfam" id="PF07715"/>
    </source>
</evidence>
<proteinExistence type="inferred from homology"/>
<dbReference type="InterPro" id="IPR039426">
    <property type="entry name" value="TonB-dep_rcpt-like"/>
</dbReference>
<evidence type="ECO:0000313" key="15">
    <source>
        <dbReference type="Proteomes" id="UP000607559"/>
    </source>
</evidence>
<reference evidence="14" key="2">
    <citation type="submission" date="2020-09" db="EMBL/GenBank/DDBJ databases">
        <authorList>
            <person name="Sun Q."/>
            <person name="Zhou Y."/>
        </authorList>
    </citation>
    <scope>NUCLEOTIDE SEQUENCE</scope>
    <source>
        <strain evidence="14">CGMCC 1.15448</strain>
    </source>
</reference>
<evidence type="ECO:0000256" key="4">
    <source>
        <dbReference type="ARBA" id="ARBA00022692"/>
    </source>
</evidence>
<dbReference type="Pfam" id="PF07715">
    <property type="entry name" value="Plug"/>
    <property type="match status" value="1"/>
</dbReference>
<dbReference type="InterPro" id="IPR036942">
    <property type="entry name" value="Beta-barrel_TonB_sf"/>
</dbReference>
<dbReference type="GO" id="GO:0044718">
    <property type="term" value="P:siderophore transmembrane transport"/>
    <property type="evidence" value="ECO:0007669"/>
    <property type="project" value="TreeGrafter"/>
</dbReference>
<dbReference type="AlphaFoldDB" id="A0A8J2UF68"/>
<accession>A0A8J2UF68</accession>
<keyword evidence="2 10" id="KW-0813">Transport</keyword>
<keyword evidence="3 10" id="KW-1134">Transmembrane beta strand</keyword>
<dbReference type="SUPFAM" id="SSF56935">
    <property type="entry name" value="Porins"/>
    <property type="match status" value="1"/>
</dbReference>
<feature type="domain" description="TonB-dependent receptor-like beta-barrel" evidence="12">
    <location>
        <begin position="265"/>
        <end position="635"/>
    </location>
</feature>
<keyword evidence="5" id="KW-0732">Signal</keyword>
<sequence>MIDSSDVRPLSQVVVKAYEQNRKLTEVGAPVSIISKAALNRFGNISILPALNTAPGIRMEERSPGSYRLNIRGSSLRSPFGVRDVKIYWNEIPLTDPGGNTYLNQLSFYNIQSMEIIKGTAGSLYGAGIGGAALISSMPLVWEKGVSADYTAGNYAYDFKHLATNSYNIDLRTGDNEHRNNFAYTHQTSDGYRQQTQMRRDIASWETLLKANDKQTIHAYILYGDLYYQTPGGLTLAEYTKKARMARPPAGVQPGAIQAKAAIFQKNFTAGFSNEYHFNTHWQNTSSVYGAYTDFTNPGIRVYEYRQEPHFGGRTAFQYKTDLSIGNLQFNFGGEAQKGFFETRDYTNKLGVQDALQTDDKLNNYTWFTFAQGDLRMRGGWTLTAGASFNKTAVDITRVSVLPPVKHSLRFDNKLAPRIALLKRITPDISVYASASRGFSTPTVSELEKSNGVVGPSLQPEDGIDYEVGTRGNLLNGKLFFDVDAFFFHIRNAIVQRIDSFGVSYSVNAGNTDQHGIETLLAYEIIDEPRRFFTHVRVFVSDTWHDFHYNSFIQDTSNFSGHRLPSVPPQLAVVGLDVVLQAGVYLNMTYTYSDRVALNDANTAYAGSYSLVGGRVGYRRILGKLKLDVYTAVDNAGDVKYSLGNDFNAAAGRYYNVAPGRNYFAGVSVNYAL</sequence>
<dbReference type="Gene3D" id="2.40.170.20">
    <property type="entry name" value="TonB-dependent receptor, beta-barrel domain"/>
    <property type="match status" value="1"/>
</dbReference>
<keyword evidence="15" id="KW-1185">Reference proteome</keyword>
<evidence type="ECO:0000256" key="1">
    <source>
        <dbReference type="ARBA" id="ARBA00004571"/>
    </source>
</evidence>
<evidence type="ECO:0000256" key="2">
    <source>
        <dbReference type="ARBA" id="ARBA00022448"/>
    </source>
</evidence>
<dbReference type="Pfam" id="PF00593">
    <property type="entry name" value="TonB_dep_Rec_b-barrel"/>
    <property type="match status" value="1"/>
</dbReference>
<dbReference type="GO" id="GO:0015344">
    <property type="term" value="F:siderophore uptake transmembrane transporter activity"/>
    <property type="evidence" value="ECO:0007669"/>
    <property type="project" value="TreeGrafter"/>
</dbReference>
<dbReference type="EMBL" id="BMJC01000003">
    <property type="protein sequence ID" value="GGB07958.1"/>
    <property type="molecule type" value="Genomic_DNA"/>
</dbReference>
<keyword evidence="8 14" id="KW-0675">Receptor</keyword>
<reference evidence="14" key="1">
    <citation type="journal article" date="2014" name="Int. J. Syst. Evol. Microbiol.">
        <title>Complete genome sequence of Corynebacterium casei LMG S-19264T (=DSM 44701T), isolated from a smear-ripened cheese.</title>
        <authorList>
            <consortium name="US DOE Joint Genome Institute (JGI-PGF)"/>
            <person name="Walter F."/>
            <person name="Albersmeier A."/>
            <person name="Kalinowski J."/>
            <person name="Ruckert C."/>
        </authorList>
    </citation>
    <scope>NUCLEOTIDE SEQUENCE</scope>
    <source>
        <strain evidence="14">CGMCC 1.15448</strain>
    </source>
</reference>
<evidence type="ECO:0000256" key="7">
    <source>
        <dbReference type="ARBA" id="ARBA00023136"/>
    </source>
</evidence>
<name>A0A8J2UF68_9BACT</name>
<dbReference type="Proteomes" id="UP000607559">
    <property type="component" value="Unassembled WGS sequence"/>
</dbReference>
<evidence type="ECO:0000256" key="6">
    <source>
        <dbReference type="ARBA" id="ARBA00023077"/>
    </source>
</evidence>
<feature type="domain" description="TonB-dependent receptor plug" evidence="13">
    <location>
        <begin position="25"/>
        <end position="131"/>
    </location>
</feature>
<keyword evidence="4 10" id="KW-0812">Transmembrane</keyword>
<organism evidence="14 15">
    <name type="scientific">Puia dinghuensis</name>
    <dbReference type="NCBI Taxonomy" id="1792502"/>
    <lineage>
        <taxon>Bacteria</taxon>
        <taxon>Pseudomonadati</taxon>
        <taxon>Bacteroidota</taxon>
        <taxon>Chitinophagia</taxon>
        <taxon>Chitinophagales</taxon>
        <taxon>Chitinophagaceae</taxon>
        <taxon>Puia</taxon>
    </lineage>
</organism>
<evidence type="ECO:0000256" key="8">
    <source>
        <dbReference type="ARBA" id="ARBA00023170"/>
    </source>
</evidence>
<protein>
    <submittedName>
        <fullName evidence="14">Putative TonB-dependent receptor YncD</fullName>
    </submittedName>
</protein>
<dbReference type="Gene3D" id="2.170.130.10">
    <property type="entry name" value="TonB-dependent receptor, plug domain"/>
    <property type="match status" value="1"/>
</dbReference>
<evidence type="ECO:0000256" key="3">
    <source>
        <dbReference type="ARBA" id="ARBA00022452"/>
    </source>
</evidence>
<evidence type="ECO:0000259" key="12">
    <source>
        <dbReference type="Pfam" id="PF00593"/>
    </source>
</evidence>
<evidence type="ECO:0000313" key="14">
    <source>
        <dbReference type="EMBL" id="GGB07958.1"/>
    </source>
</evidence>
<keyword evidence="9 10" id="KW-0998">Cell outer membrane</keyword>
<dbReference type="InterPro" id="IPR012910">
    <property type="entry name" value="Plug_dom"/>
</dbReference>
<comment type="subcellular location">
    <subcellularLocation>
        <location evidence="1 10">Cell outer membrane</location>
        <topology evidence="1 10">Multi-pass membrane protein</topology>
    </subcellularLocation>
</comment>
<evidence type="ECO:0000256" key="10">
    <source>
        <dbReference type="PROSITE-ProRule" id="PRU01360"/>
    </source>
</evidence>
<evidence type="ECO:0000256" key="9">
    <source>
        <dbReference type="ARBA" id="ARBA00023237"/>
    </source>
</evidence>
<dbReference type="InterPro" id="IPR037066">
    <property type="entry name" value="Plug_dom_sf"/>
</dbReference>
<evidence type="ECO:0000256" key="5">
    <source>
        <dbReference type="ARBA" id="ARBA00022729"/>
    </source>
</evidence>
<dbReference type="GO" id="GO:0009279">
    <property type="term" value="C:cell outer membrane"/>
    <property type="evidence" value="ECO:0007669"/>
    <property type="project" value="UniProtKB-SubCell"/>
</dbReference>
<comment type="caution">
    <text evidence="14">The sequence shown here is derived from an EMBL/GenBank/DDBJ whole genome shotgun (WGS) entry which is preliminary data.</text>
</comment>
<keyword evidence="6 11" id="KW-0798">TonB box</keyword>
<dbReference type="InterPro" id="IPR000531">
    <property type="entry name" value="Beta-barrel_TonB"/>
</dbReference>
<dbReference type="PANTHER" id="PTHR30069">
    <property type="entry name" value="TONB-DEPENDENT OUTER MEMBRANE RECEPTOR"/>
    <property type="match status" value="1"/>
</dbReference>
<dbReference type="PROSITE" id="PS52016">
    <property type="entry name" value="TONB_DEPENDENT_REC_3"/>
    <property type="match status" value="1"/>
</dbReference>
<comment type="similarity">
    <text evidence="10 11">Belongs to the TonB-dependent receptor family.</text>
</comment>